<reference evidence="2" key="2">
    <citation type="submission" date="2017-02" db="UniProtKB">
        <authorList>
            <consortium name="WormBaseParasite"/>
        </authorList>
    </citation>
    <scope>IDENTIFICATION</scope>
</reference>
<evidence type="ECO:0000313" key="2">
    <source>
        <dbReference type="WBParaSite" id="ACAC_0000386301-mRNA-1"/>
    </source>
</evidence>
<dbReference type="AlphaFoldDB" id="A0A0K0D1B8"/>
<name>A0A0K0D1B8_ANGCA</name>
<evidence type="ECO:0000313" key="1">
    <source>
        <dbReference type="Proteomes" id="UP000035642"/>
    </source>
</evidence>
<dbReference type="Proteomes" id="UP000035642">
    <property type="component" value="Unassembled WGS sequence"/>
</dbReference>
<sequence>MYYDGMVLKSVLESFVDDIAEESSELLLERPRYAYAVVVVANDHEICEANCVRQLDVEVFQTQNSIIDNHSYDSDIQRALQELTESRDLLITPRQSMLVDTSQYEVANSSNITCLLENAKAEKLVVDEVDRSAAFLKRSAVQVEDVCSVCRDQKNIGYYCYIH</sequence>
<dbReference type="WBParaSite" id="ACAC_0000386301-mRNA-1">
    <property type="protein sequence ID" value="ACAC_0000386301-mRNA-1"/>
    <property type="gene ID" value="ACAC_0000386301"/>
</dbReference>
<proteinExistence type="predicted"/>
<protein>
    <submittedName>
        <fullName evidence="2">MCM_OB domain-containing protein</fullName>
    </submittedName>
</protein>
<reference evidence="1" key="1">
    <citation type="submission" date="2012-09" db="EMBL/GenBank/DDBJ databases">
        <authorList>
            <person name="Martin A.A."/>
        </authorList>
    </citation>
    <scope>NUCLEOTIDE SEQUENCE</scope>
</reference>
<accession>A0A0K0D1B8</accession>
<organism evidence="1 2">
    <name type="scientific">Angiostrongylus cantonensis</name>
    <name type="common">Rat lungworm</name>
    <dbReference type="NCBI Taxonomy" id="6313"/>
    <lineage>
        <taxon>Eukaryota</taxon>
        <taxon>Metazoa</taxon>
        <taxon>Ecdysozoa</taxon>
        <taxon>Nematoda</taxon>
        <taxon>Chromadorea</taxon>
        <taxon>Rhabditida</taxon>
        <taxon>Rhabditina</taxon>
        <taxon>Rhabditomorpha</taxon>
        <taxon>Strongyloidea</taxon>
        <taxon>Metastrongylidae</taxon>
        <taxon>Angiostrongylus</taxon>
    </lineage>
</organism>
<keyword evidence="1" id="KW-1185">Reference proteome</keyword>